<name>A0A2J6T8R6_9HELO</name>
<dbReference type="InParanoid" id="A0A2J6T8R6"/>
<keyword evidence="3" id="KW-1185">Reference proteome</keyword>
<dbReference type="CDD" id="cd10170">
    <property type="entry name" value="ASKHA_NBD_HSP70"/>
    <property type="match status" value="1"/>
</dbReference>
<dbReference type="STRING" id="1095630.A0A2J6T8R6"/>
<reference evidence="2 3" key="1">
    <citation type="submission" date="2016-04" db="EMBL/GenBank/DDBJ databases">
        <title>A degradative enzymes factory behind the ericoid mycorrhizal symbiosis.</title>
        <authorList>
            <consortium name="DOE Joint Genome Institute"/>
            <person name="Martino E."/>
            <person name="Morin E."/>
            <person name="Grelet G."/>
            <person name="Kuo A."/>
            <person name="Kohler A."/>
            <person name="Daghino S."/>
            <person name="Barry K."/>
            <person name="Choi C."/>
            <person name="Cichocki N."/>
            <person name="Clum A."/>
            <person name="Copeland A."/>
            <person name="Hainaut M."/>
            <person name="Haridas S."/>
            <person name="Labutti K."/>
            <person name="Lindquist E."/>
            <person name="Lipzen A."/>
            <person name="Khouja H.-R."/>
            <person name="Murat C."/>
            <person name="Ohm R."/>
            <person name="Olson A."/>
            <person name="Spatafora J."/>
            <person name="Veneault-Fourrey C."/>
            <person name="Henrissat B."/>
            <person name="Grigoriev I."/>
            <person name="Martin F."/>
            <person name="Perotto S."/>
        </authorList>
    </citation>
    <scope>NUCLEOTIDE SEQUENCE [LARGE SCALE GENOMIC DNA]</scope>
    <source>
        <strain evidence="2 3">E</strain>
    </source>
</reference>
<evidence type="ECO:0000313" key="3">
    <source>
        <dbReference type="Proteomes" id="UP000235371"/>
    </source>
</evidence>
<dbReference type="PANTHER" id="PTHR42749:SF8">
    <property type="entry name" value="HSP70 FAMILY PROTEIN (AFU_ORTHOLOGUE AFUA_3G13740)"/>
    <property type="match status" value="1"/>
</dbReference>
<evidence type="ECO:0008006" key="4">
    <source>
        <dbReference type="Google" id="ProtNLM"/>
    </source>
</evidence>
<dbReference type="SUPFAM" id="SSF53067">
    <property type="entry name" value="Actin-like ATPase domain"/>
    <property type="match status" value="1"/>
</dbReference>
<evidence type="ECO:0000256" key="1">
    <source>
        <dbReference type="SAM" id="MobiDB-lite"/>
    </source>
</evidence>
<accession>A0A2J6T8R6</accession>
<dbReference type="Proteomes" id="UP000235371">
    <property type="component" value="Unassembled WGS sequence"/>
</dbReference>
<feature type="compositionally biased region" description="Basic and acidic residues" evidence="1">
    <location>
        <begin position="30"/>
        <end position="45"/>
    </location>
</feature>
<feature type="region of interest" description="Disordered" evidence="1">
    <location>
        <begin position="118"/>
        <end position="151"/>
    </location>
</feature>
<dbReference type="GeneID" id="36586221"/>
<sequence length="736" mass="82150">MHTSSPSRRPNPYSVVPSRAGHLDASASQWDRENFRSPEIDKNRGDTPQNIIVGIDYGTTFTSVSYHIPSDEDNHTRVFSHEVGVITEWPHDGFEGSKMHIPTETWYSSVPKFRGRPVGQFELSNSDSESTSSDDEDPRAGRSTSSDSGRDEDDLTRFFWGYEVSYKKHVELAPRSEHRRIEHLKSMLLQAEYAHDDQREIRPRIDRLIAEKIIRKFGTTEVPDSQDVQDPITDFLVPVLRHTRHQLIKHEGLNDHCSISFVLTVPLIWDTTSWRILQTAMEAAIRETNFGKLSHGSVDNLFIISEPEAAATYLLGNSKDMLAGETFTVLDCGGGTVDGTTYTVTNSYPLSLGAEVGEPGGDNCGASYLNKNYANLLLERLAGETYLEDNGNTLEAIVQGTIYTFENFVKRTIDVTKNPSGRVKINGLLGDRRRGLVGAAAKGFEDNILILGPADYAAIFLPLLKRVAKVLKGQLDGAMVKGQQVKRVYVIGGFGAAPSLRSYLKNFLVEYSKEAHLSYPIQLVLSNKKTCETAVSSGSVLRGANLSGGPEREAYSSYGFLRNELYNPEQFMGHRNAETFIDPCDGEQYVKVIHYFIHHGDVLPPMHTYKPLKSAHAFPIDSERLLCDEFLYVNDKPTASNYPLDHEYNNGARIVGKLVSDMTFLRDDRLIRPRAPRPNADGMKQGMAHYEVTFDLVAIIECRNLRYEARYPANNSGKVQKTDQVCIAAALKPGTG</sequence>
<evidence type="ECO:0000313" key="2">
    <source>
        <dbReference type="EMBL" id="PMD59414.1"/>
    </source>
</evidence>
<proteinExistence type="predicted"/>
<dbReference type="OrthoDB" id="2963168at2759"/>
<dbReference type="Gene3D" id="3.90.640.10">
    <property type="entry name" value="Actin, Chain A, domain 4"/>
    <property type="match status" value="1"/>
</dbReference>
<organism evidence="2 3">
    <name type="scientific">Hyaloscypha bicolor E</name>
    <dbReference type="NCBI Taxonomy" id="1095630"/>
    <lineage>
        <taxon>Eukaryota</taxon>
        <taxon>Fungi</taxon>
        <taxon>Dikarya</taxon>
        <taxon>Ascomycota</taxon>
        <taxon>Pezizomycotina</taxon>
        <taxon>Leotiomycetes</taxon>
        <taxon>Helotiales</taxon>
        <taxon>Hyaloscyphaceae</taxon>
        <taxon>Hyaloscypha</taxon>
        <taxon>Hyaloscypha bicolor</taxon>
    </lineage>
</organism>
<dbReference type="EMBL" id="KZ613816">
    <property type="protein sequence ID" value="PMD59414.1"/>
    <property type="molecule type" value="Genomic_DNA"/>
</dbReference>
<dbReference type="PANTHER" id="PTHR42749">
    <property type="entry name" value="CELL SHAPE-DETERMINING PROTEIN MREB"/>
    <property type="match status" value="1"/>
</dbReference>
<dbReference type="Gene3D" id="3.30.420.40">
    <property type="match status" value="2"/>
</dbReference>
<dbReference type="RefSeq" id="XP_024736318.1">
    <property type="nucleotide sequence ID" value="XM_024878144.1"/>
</dbReference>
<dbReference type="InterPro" id="IPR043129">
    <property type="entry name" value="ATPase_NBD"/>
</dbReference>
<feature type="region of interest" description="Disordered" evidence="1">
    <location>
        <begin position="1"/>
        <end position="48"/>
    </location>
</feature>
<protein>
    <recommendedName>
        <fullName evidence="4">Actin-like ATPase domain-containing protein</fullName>
    </recommendedName>
</protein>
<dbReference type="AlphaFoldDB" id="A0A2J6T8R6"/>
<gene>
    <name evidence="2" type="ORF">K444DRAFT_590269</name>
</gene>